<proteinExistence type="predicted"/>
<name>A0A146JZU4_9EUKA</name>
<accession>A0A146JZU4</accession>
<reference evidence="2" key="1">
    <citation type="submission" date="2015-07" db="EMBL/GenBank/DDBJ databases">
        <title>Adaptation to a free-living lifestyle via gene acquisitions in the diplomonad Trepomonas sp. PC1.</title>
        <authorList>
            <person name="Xu F."/>
            <person name="Jerlstrom-Hultqvist J."/>
            <person name="Kolisko M."/>
            <person name="Simpson A.G.B."/>
            <person name="Roger A.J."/>
            <person name="Svard S.G."/>
            <person name="Andersson J.O."/>
        </authorList>
    </citation>
    <scope>NUCLEOTIDE SEQUENCE</scope>
    <source>
        <strain evidence="2">PC1</strain>
    </source>
</reference>
<feature type="coiled-coil region" evidence="1">
    <location>
        <begin position="108"/>
        <end position="156"/>
    </location>
</feature>
<keyword evidence="1" id="KW-0175">Coiled coil</keyword>
<sequence length="334" mass="39415">KKANEPEQDSYDKMVEEDEKKRQKAFDTLVSHVQKIDKTVPKQLIEQYVNLNKEFLEVIGDEVTINPMSIIEFIAQQVRIQYRMIMVNKQSLESDSIPQLLNKFLLYLKQQEAKKLALQKEIEEKTKLSKKLDDKITELEAELKTQQDEVREITTCKKLDVPEQLRELKDEIEGALKGVKPSIDNQQVQMIYQQTKMLNELITQQFHTEFSQNPVENLKQGLEQLVEYANSHVEAFNERQSPIASKMGALEQSMFQFIETRARLNLQEFWNKTMKREDETMLNLMQRKEQFVTVAYHAISKLHKMMEMMEDIGETKLQYEKEFDQAIQCIENLK</sequence>
<organism evidence="2">
    <name type="scientific">Trepomonas sp. PC1</name>
    <dbReference type="NCBI Taxonomy" id="1076344"/>
    <lineage>
        <taxon>Eukaryota</taxon>
        <taxon>Metamonada</taxon>
        <taxon>Diplomonadida</taxon>
        <taxon>Hexamitidae</taxon>
        <taxon>Hexamitinae</taxon>
        <taxon>Trepomonas</taxon>
    </lineage>
</organism>
<protein>
    <submittedName>
        <fullName evidence="2">Uncharacterized protein</fullName>
    </submittedName>
</protein>
<evidence type="ECO:0000313" key="2">
    <source>
        <dbReference type="EMBL" id="JAP88931.1"/>
    </source>
</evidence>
<evidence type="ECO:0000256" key="1">
    <source>
        <dbReference type="SAM" id="Coils"/>
    </source>
</evidence>
<gene>
    <name evidence="2" type="ORF">TPC1_31574</name>
</gene>
<feature type="non-terminal residue" evidence="2">
    <location>
        <position position="1"/>
    </location>
</feature>
<dbReference type="AlphaFoldDB" id="A0A146JZU4"/>
<dbReference type="EMBL" id="GDID01007675">
    <property type="protein sequence ID" value="JAP88931.1"/>
    <property type="molecule type" value="Transcribed_RNA"/>
</dbReference>